<evidence type="ECO:0000256" key="1">
    <source>
        <dbReference type="SAM" id="MobiDB-lite"/>
    </source>
</evidence>
<reference evidence="3 4" key="1">
    <citation type="journal article" date="2017" name="Nat. Ecol. Evol.">
        <title>Scallop genome provides insights into evolution of bilaterian karyotype and development.</title>
        <authorList>
            <person name="Wang S."/>
            <person name="Zhang J."/>
            <person name="Jiao W."/>
            <person name="Li J."/>
            <person name="Xun X."/>
            <person name="Sun Y."/>
            <person name="Guo X."/>
            <person name="Huan P."/>
            <person name="Dong B."/>
            <person name="Zhang L."/>
            <person name="Hu X."/>
            <person name="Sun X."/>
            <person name="Wang J."/>
            <person name="Zhao C."/>
            <person name="Wang Y."/>
            <person name="Wang D."/>
            <person name="Huang X."/>
            <person name="Wang R."/>
            <person name="Lv J."/>
            <person name="Li Y."/>
            <person name="Zhang Z."/>
            <person name="Liu B."/>
            <person name="Lu W."/>
            <person name="Hui Y."/>
            <person name="Liang J."/>
            <person name="Zhou Z."/>
            <person name="Hou R."/>
            <person name="Li X."/>
            <person name="Liu Y."/>
            <person name="Li H."/>
            <person name="Ning X."/>
            <person name="Lin Y."/>
            <person name="Zhao L."/>
            <person name="Xing Q."/>
            <person name="Dou J."/>
            <person name="Li Y."/>
            <person name="Mao J."/>
            <person name="Guo H."/>
            <person name="Dou H."/>
            <person name="Li T."/>
            <person name="Mu C."/>
            <person name="Jiang W."/>
            <person name="Fu Q."/>
            <person name="Fu X."/>
            <person name="Miao Y."/>
            <person name="Liu J."/>
            <person name="Yu Q."/>
            <person name="Li R."/>
            <person name="Liao H."/>
            <person name="Li X."/>
            <person name="Kong Y."/>
            <person name="Jiang Z."/>
            <person name="Chourrout D."/>
            <person name="Li R."/>
            <person name="Bao Z."/>
        </authorList>
    </citation>
    <scope>NUCLEOTIDE SEQUENCE [LARGE SCALE GENOMIC DNA]</scope>
    <source>
        <strain evidence="3 4">PY_sf001</strain>
    </source>
</reference>
<comment type="caution">
    <text evidence="3">The sequence shown here is derived from an EMBL/GenBank/DDBJ whole genome shotgun (WGS) entry which is preliminary data.</text>
</comment>
<organism evidence="3 4">
    <name type="scientific">Mizuhopecten yessoensis</name>
    <name type="common">Japanese scallop</name>
    <name type="synonym">Patinopecten yessoensis</name>
    <dbReference type="NCBI Taxonomy" id="6573"/>
    <lineage>
        <taxon>Eukaryota</taxon>
        <taxon>Metazoa</taxon>
        <taxon>Spiralia</taxon>
        <taxon>Lophotrochozoa</taxon>
        <taxon>Mollusca</taxon>
        <taxon>Bivalvia</taxon>
        <taxon>Autobranchia</taxon>
        <taxon>Pteriomorphia</taxon>
        <taxon>Pectinida</taxon>
        <taxon>Pectinoidea</taxon>
        <taxon>Pectinidae</taxon>
        <taxon>Mizuhopecten</taxon>
    </lineage>
</organism>
<evidence type="ECO:0000313" key="3">
    <source>
        <dbReference type="EMBL" id="OWF44923.1"/>
    </source>
</evidence>
<feature type="compositionally biased region" description="Low complexity" evidence="1">
    <location>
        <begin position="330"/>
        <end position="339"/>
    </location>
</feature>
<feature type="compositionally biased region" description="Basic residues" evidence="1">
    <location>
        <begin position="61"/>
        <end position="73"/>
    </location>
</feature>
<feature type="compositionally biased region" description="Low complexity" evidence="1">
    <location>
        <begin position="347"/>
        <end position="358"/>
    </location>
</feature>
<keyword evidence="2" id="KW-1133">Transmembrane helix</keyword>
<keyword evidence="2" id="KW-0812">Transmembrane</keyword>
<keyword evidence="2" id="KW-0472">Membrane</keyword>
<feature type="transmembrane region" description="Helical" evidence="2">
    <location>
        <begin position="6"/>
        <end position="29"/>
    </location>
</feature>
<dbReference type="OrthoDB" id="10430611at2759"/>
<feature type="compositionally biased region" description="Basic and acidic residues" evidence="1">
    <location>
        <begin position="96"/>
        <end position="120"/>
    </location>
</feature>
<dbReference type="Proteomes" id="UP000242188">
    <property type="component" value="Unassembled WGS sequence"/>
</dbReference>
<feature type="compositionally biased region" description="Polar residues" evidence="1">
    <location>
        <begin position="234"/>
        <end position="245"/>
    </location>
</feature>
<feature type="compositionally biased region" description="Basic and acidic residues" evidence="1">
    <location>
        <begin position="319"/>
        <end position="329"/>
    </location>
</feature>
<feature type="compositionally biased region" description="Basic residues" evidence="1">
    <location>
        <begin position="256"/>
        <end position="269"/>
    </location>
</feature>
<feature type="compositionally biased region" description="Polar residues" evidence="1">
    <location>
        <begin position="211"/>
        <end position="223"/>
    </location>
</feature>
<feature type="compositionally biased region" description="Polar residues" evidence="1">
    <location>
        <begin position="373"/>
        <end position="387"/>
    </location>
</feature>
<gene>
    <name evidence="3" type="ORF">KP79_PYT16513</name>
</gene>
<dbReference type="AlphaFoldDB" id="A0A210Q861"/>
<evidence type="ECO:0000313" key="4">
    <source>
        <dbReference type="Proteomes" id="UP000242188"/>
    </source>
</evidence>
<accession>A0A210Q861</accession>
<feature type="compositionally biased region" description="Polar residues" evidence="1">
    <location>
        <begin position="279"/>
        <end position="291"/>
    </location>
</feature>
<sequence length="387" mass="42823">MLDKWIQVTLITGFTAVVVTVWITVDFCLYRRKKAVIRAAKADTFSRKPVGGRCAEPYQQKKSKDKKVLPTKKPAKRTLSVRKFVNFVTGKKANKGADDKESVIEKENDPNESGTNEKRSIPGSELEAGGSSKLSSRNPDDKENKANGVSKKTNCIEEENIKIDSNNRSLPKGSVLGKIQSAPNITGKWINDVGASEIPTGKKALPPLKGKTSSKPSLEGKSSFSEERIKEQSNNDVTPSNTNIELNEIKEDKLKSKPPFKQKRSKMKMKMGSDVFFTASEQSEQKANSNEVAKRPPLMKRLSRNRVDSLNDGSTSSADTKETFVEDRSSSTSSSWTCDESSRKRTCSLSDSTTSSGSIELEKRKFRIKPLKRNQSNMSVTDTTPLT</sequence>
<dbReference type="EMBL" id="NEDP02004651">
    <property type="protein sequence ID" value="OWF44923.1"/>
    <property type="molecule type" value="Genomic_DNA"/>
</dbReference>
<proteinExistence type="predicted"/>
<feature type="region of interest" description="Disordered" evidence="1">
    <location>
        <begin position="48"/>
        <end position="73"/>
    </location>
</feature>
<protein>
    <submittedName>
        <fullName evidence="3">Uncharacterized protein</fullName>
    </submittedName>
</protein>
<feature type="compositionally biased region" description="Basic and acidic residues" evidence="1">
    <location>
        <begin position="224"/>
        <end position="233"/>
    </location>
</feature>
<keyword evidence="4" id="KW-1185">Reference proteome</keyword>
<evidence type="ECO:0000256" key="2">
    <source>
        <dbReference type="SAM" id="Phobius"/>
    </source>
</evidence>
<feature type="region of interest" description="Disordered" evidence="1">
    <location>
        <begin position="96"/>
        <end position="175"/>
    </location>
</feature>
<name>A0A210Q861_MIZYE</name>
<feature type="region of interest" description="Disordered" evidence="1">
    <location>
        <begin position="197"/>
        <end position="387"/>
    </location>
</feature>